<dbReference type="HOGENOM" id="CLU_006937_8_1_1"/>
<dbReference type="EMBL" id="KN846963">
    <property type="protein sequence ID" value="KIW62213.1"/>
    <property type="molecule type" value="Genomic_DNA"/>
</dbReference>
<keyword evidence="3" id="KW-0521">NADP</keyword>
<gene>
    <name evidence="6" type="ORF">PV04_10409</name>
</gene>
<dbReference type="GO" id="GO:0004499">
    <property type="term" value="F:N,N-dimethylaniline monooxygenase activity"/>
    <property type="evidence" value="ECO:0007669"/>
    <property type="project" value="InterPro"/>
</dbReference>
<feature type="region of interest" description="Disordered" evidence="5">
    <location>
        <begin position="457"/>
        <end position="502"/>
    </location>
</feature>
<evidence type="ECO:0000256" key="2">
    <source>
        <dbReference type="ARBA" id="ARBA00022827"/>
    </source>
</evidence>
<protein>
    <recommendedName>
        <fullName evidence="8">FAD/NAD(P)-binding domain-containing protein</fullName>
    </recommendedName>
</protein>
<name>A0A0D2F2P5_9EURO</name>
<dbReference type="PANTHER" id="PTHR43098:SF5">
    <property type="entry name" value="DUAL-FUNCTIONAL MONOOXYGENASE_METHYLTRANSFERASE PSOF"/>
    <property type="match status" value="1"/>
</dbReference>
<evidence type="ECO:0000256" key="1">
    <source>
        <dbReference type="ARBA" id="ARBA00022630"/>
    </source>
</evidence>
<organism evidence="6 7">
    <name type="scientific">Phialophora macrospora</name>
    <dbReference type="NCBI Taxonomy" id="1851006"/>
    <lineage>
        <taxon>Eukaryota</taxon>
        <taxon>Fungi</taxon>
        <taxon>Dikarya</taxon>
        <taxon>Ascomycota</taxon>
        <taxon>Pezizomycotina</taxon>
        <taxon>Eurotiomycetes</taxon>
        <taxon>Chaetothyriomycetidae</taxon>
        <taxon>Chaetothyriales</taxon>
        <taxon>Herpotrichiellaceae</taxon>
        <taxon>Phialophora</taxon>
    </lineage>
</organism>
<feature type="compositionally biased region" description="Polar residues" evidence="5">
    <location>
        <begin position="468"/>
        <end position="492"/>
    </location>
</feature>
<dbReference type="GO" id="GO:0050661">
    <property type="term" value="F:NADP binding"/>
    <property type="evidence" value="ECO:0007669"/>
    <property type="project" value="InterPro"/>
</dbReference>
<evidence type="ECO:0000313" key="7">
    <source>
        <dbReference type="Proteomes" id="UP000054266"/>
    </source>
</evidence>
<dbReference type="GO" id="GO:0050660">
    <property type="term" value="F:flavin adenine dinucleotide binding"/>
    <property type="evidence" value="ECO:0007669"/>
    <property type="project" value="InterPro"/>
</dbReference>
<keyword evidence="1" id="KW-0285">Flavoprotein</keyword>
<evidence type="ECO:0000313" key="6">
    <source>
        <dbReference type="EMBL" id="KIW62213.1"/>
    </source>
</evidence>
<keyword evidence="7" id="KW-1185">Reference proteome</keyword>
<keyword evidence="2" id="KW-0274">FAD</keyword>
<dbReference type="InterPro" id="IPR020946">
    <property type="entry name" value="Flavin_mOase-like"/>
</dbReference>
<dbReference type="InterPro" id="IPR036188">
    <property type="entry name" value="FAD/NAD-bd_sf"/>
</dbReference>
<sequence>MMDIQYLDALVVGAGFGGIYQLKKLLDQGLNVKVIDIADDVGGTWYWNRYPGAMSDTESFLYRYSWDIEDLKSYPWDRHYIQGPEVLAYLRHVVERHKLRPYFQFKTELTGAQWDDSEQLWVVEVSTGQVFKCKYLVTALGLLSRQNLPDIPGIKTFKGEIHHTARWPEGLDLTDKRVGVLGNGSTGVQVIISVAQVAKKLVSFQRTPQYSVPSGDREVHPDYRKDVNERYEEIWEKAKNSMFAFGFEESKRPMSSVSEEERERIFEEAWKMGGGFKFMFWTFCDISYDEAANHAAADFIRRKISATVKDPETARKLTPHDYYARRPLCDSGYYQTFNRDNVELVSLKETPITEITEDGIKTSDGKVHELDVIIFATGFDAVDGNYTRVKIRGRQGASLKDHWSEAGPTSYLGISVPNFPNMFMILGPNGPFTNLPPTIETQVEFISDLIQTAEKVRSRAAGADRQVNGDSNHATPALTNGDSNHDTPTLTNGHKESSPSTAANATIEATTDAEEEWTDLCDKLSAPSLFRKTDSWIFGANVPGKKPAVVFYFGGLANYRNVLRDVQEHGLKGYKSLGLA</sequence>
<dbReference type="Gene3D" id="3.50.50.60">
    <property type="entry name" value="FAD/NAD(P)-binding domain"/>
    <property type="match status" value="2"/>
</dbReference>
<dbReference type="Proteomes" id="UP000054266">
    <property type="component" value="Unassembled WGS sequence"/>
</dbReference>
<evidence type="ECO:0000256" key="3">
    <source>
        <dbReference type="ARBA" id="ARBA00022857"/>
    </source>
</evidence>
<dbReference type="SUPFAM" id="SSF51905">
    <property type="entry name" value="FAD/NAD(P)-binding domain"/>
    <property type="match status" value="2"/>
</dbReference>
<keyword evidence="4" id="KW-0560">Oxidoreductase</keyword>
<dbReference type="PANTHER" id="PTHR43098">
    <property type="entry name" value="L-ORNITHINE N(5)-MONOOXYGENASE-RELATED"/>
    <property type="match status" value="1"/>
</dbReference>
<dbReference type="AlphaFoldDB" id="A0A0D2F2P5"/>
<reference evidence="6 7" key="1">
    <citation type="submission" date="2015-01" db="EMBL/GenBank/DDBJ databases">
        <title>The Genome Sequence of Capronia semiimmersa CBS27337.</title>
        <authorList>
            <consortium name="The Broad Institute Genomics Platform"/>
            <person name="Cuomo C."/>
            <person name="de Hoog S."/>
            <person name="Gorbushina A."/>
            <person name="Stielow B."/>
            <person name="Teixiera M."/>
            <person name="Abouelleil A."/>
            <person name="Chapman S.B."/>
            <person name="Priest M."/>
            <person name="Young S.K."/>
            <person name="Wortman J."/>
            <person name="Nusbaum C."/>
            <person name="Birren B."/>
        </authorList>
    </citation>
    <scope>NUCLEOTIDE SEQUENCE [LARGE SCALE GENOMIC DNA]</scope>
    <source>
        <strain evidence="6 7">CBS 27337</strain>
    </source>
</reference>
<evidence type="ECO:0000256" key="4">
    <source>
        <dbReference type="ARBA" id="ARBA00023002"/>
    </source>
</evidence>
<accession>A0A0D2F2P5</accession>
<evidence type="ECO:0000256" key="5">
    <source>
        <dbReference type="SAM" id="MobiDB-lite"/>
    </source>
</evidence>
<proteinExistence type="predicted"/>
<dbReference type="InterPro" id="IPR050775">
    <property type="entry name" value="FAD-binding_Monooxygenases"/>
</dbReference>
<dbReference type="Pfam" id="PF00743">
    <property type="entry name" value="FMO-like"/>
    <property type="match status" value="1"/>
</dbReference>
<evidence type="ECO:0008006" key="8">
    <source>
        <dbReference type="Google" id="ProtNLM"/>
    </source>
</evidence>